<dbReference type="EMBL" id="JAIQCV010000003">
    <property type="protein sequence ID" value="KAH1113906.1"/>
    <property type="molecule type" value="Genomic_DNA"/>
</dbReference>
<comment type="caution">
    <text evidence="1">The sequence shown here is derived from an EMBL/GenBank/DDBJ whole genome shotgun (WGS) entry which is preliminary data.</text>
</comment>
<protein>
    <submittedName>
        <fullName evidence="1">Uncharacterized protein</fullName>
    </submittedName>
</protein>
<proteinExistence type="predicted"/>
<dbReference type="AlphaFoldDB" id="A0A9D3W6C5"/>
<organism evidence="1 2">
    <name type="scientific">Gossypium stocksii</name>
    <dbReference type="NCBI Taxonomy" id="47602"/>
    <lineage>
        <taxon>Eukaryota</taxon>
        <taxon>Viridiplantae</taxon>
        <taxon>Streptophyta</taxon>
        <taxon>Embryophyta</taxon>
        <taxon>Tracheophyta</taxon>
        <taxon>Spermatophyta</taxon>
        <taxon>Magnoliopsida</taxon>
        <taxon>eudicotyledons</taxon>
        <taxon>Gunneridae</taxon>
        <taxon>Pentapetalae</taxon>
        <taxon>rosids</taxon>
        <taxon>malvids</taxon>
        <taxon>Malvales</taxon>
        <taxon>Malvaceae</taxon>
        <taxon>Malvoideae</taxon>
        <taxon>Gossypium</taxon>
    </lineage>
</organism>
<name>A0A9D3W6C5_9ROSI</name>
<accession>A0A9D3W6C5</accession>
<gene>
    <name evidence="1" type="ORF">J1N35_007284</name>
</gene>
<dbReference type="Proteomes" id="UP000828251">
    <property type="component" value="Unassembled WGS sequence"/>
</dbReference>
<evidence type="ECO:0000313" key="1">
    <source>
        <dbReference type="EMBL" id="KAH1113906.1"/>
    </source>
</evidence>
<evidence type="ECO:0000313" key="2">
    <source>
        <dbReference type="Proteomes" id="UP000828251"/>
    </source>
</evidence>
<sequence length="88" mass="9556">MLISSICFAANSGSQDLLSSTYSLQTQGCHADIFDPLCCKLRKSRSTFFNLLPANSRSQDLLSSTCSLQTQGRHAEIFNLLPANIGPC</sequence>
<keyword evidence="2" id="KW-1185">Reference proteome</keyword>
<reference evidence="1 2" key="1">
    <citation type="journal article" date="2021" name="Plant Biotechnol. J.">
        <title>Multi-omics assisted identification of the key and species-specific regulatory components of drought-tolerant mechanisms in Gossypium stocksii.</title>
        <authorList>
            <person name="Yu D."/>
            <person name="Ke L."/>
            <person name="Zhang D."/>
            <person name="Wu Y."/>
            <person name="Sun Y."/>
            <person name="Mei J."/>
            <person name="Sun J."/>
            <person name="Sun Y."/>
        </authorList>
    </citation>
    <scope>NUCLEOTIDE SEQUENCE [LARGE SCALE GENOMIC DNA]</scope>
    <source>
        <strain evidence="2">cv. E1</strain>
        <tissue evidence="1">Leaf</tissue>
    </source>
</reference>